<organism evidence="5 6">
    <name type="scientific">Diversispora epigaea</name>
    <dbReference type="NCBI Taxonomy" id="1348612"/>
    <lineage>
        <taxon>Eukaryota</taxon>
        <taxon>Fungi</taxon>
        <taxon>Fungi incertae sedis</taxon>
        <taxon>Mucoromycota</taxon>
        <taxon>Glomeromycotina</taxon>
        <taxon>Glomeromycetes</taxon>
        <taxon>Diversisporales</taxon>
        <taxon>Diversisporaceae</taxon>
        <taxon>Diversispora</taxon>
    </lineage>
</organism>
<dbReference type="Proteomes" id="UP000266861">
    <property type="component" value="Unassembled WGS sequence"/>
</dbReference>
<name>A0A397JTQ6_9GLOM</name>
<feature type="signal peptide" evidence="4">
    <location>
        <begin position="1"/>
        <end position="20"/>
    </location>
</feature>
<keyword evidence="6" id="KW-1185">Reference proteome</keyword>
<dbReference type="PANTHER" id="PTHR46093">
    <property type="entry name" value="ACYL-COA-BINDING DOMAIN-CONTAINING PROTEIN 5"/>
    <property type="match status" value="1"/>
</dbReference>
<protein>
    <recommendedName>
        <fullName evidence="7">Galactose oxidase</fullName>
    </recommendedName>
</protein>
<keyword evidence="3" id="KW-0472">Membrane</keyword>
<proteinExistence type="predicted"/>
<feature type="transmembrane region" description="Helical" evidence="3">
    <location>
        <begin position="385"/>
        <end position="406"/>
    </location>
</feature>
<keyword evidence="3" id="KW-0812">Transmembrane</keyword>
<dbReference type="InterPro" id="IPR015915">
    <property type="entry name" value="Kelch-typ_b-propeller"/>
</dbReference>
<evidence type="ECO:0000313" key="5">
    <source>
        <dbReference type="EMBL" id="RHZ88574.1"/>
    </source>
</evidence>
<reference evidence="5 6" key="1">
    <citation type="submission" date="2018-08" db="EMBL/GenBank/DDBJ databases">
        <title>Genome and evolution of the arbuscular mycorrhizal fungus Diversispora epigaea (formerly Glomus versiforme) and its bacterial endosymbionts.</title>
        <authorList>
            <person name="Sun X."/>
            <person name="Fei Z."/>
            <person name="Harrison M."/>
        </authorList>
    </citation>
    <scope>NUCLEOTIDE SEQUENCE [LARGE SCALE GENOMIC DNA]</scope>
    <source>
        <strain evidence="5 6">IT104</strain>
    </source>
</reference>
<evidence type="ECO:0000256" key="1">
    <source>
        <dbReference type="ARBA" id="ARBA00022441"/>
    </source>
</evidence>
<keyword evidence="4" id="KW-0732">Signal</keyword>
<dbReference type="Pfam" id="PF24681">
    <property type="entry name" value="Kelch_KLHDC2_KLHL20_DRC7"/>
    <property type="match status" value="1"/>
</dbReference>
<sequence length="425" mass="47430">MFSLGLVILCIISLINPISCYIPEPRMGHSSLVIQNHLLVLGGWKNSSFTTKKYTDEIFYLNLAQKFDGANPLWEIVLGGNLPLYSYYSASFVSTLDDNIIYLIGGYMKNITTGVNDFSNLIYMYNYSSHKWTAPDVGSVTPRQEIVGLINDKGIVYIFGGFNVTNDTAFDGTYYNDMRIFNVSSMELSSLSITQNLPSPCSAYTANLLKNGIIVYFGGLEADFEAVYPSLSWKLLNFTTLKLFDTIKAEWSYMTPIGAESVDSRFWHTTILNTRGEIILFGGCLPNYTRINTKLAILNTNKDIYEWRIPSLSNSPPYLYGHSANLHGDYMIITFGHDMDNSIMSSRIYLFDVNQYTWVTTYTPPPVTTVLTNNSASKKSKALEIGLGVGVGGVLIILASIGVIFFKKRETKSNTPILEIASSEI</sequence>
<accession>A0A397JTQ6</accession>
<dbReference type="PANTHER" id="PTHR46093:SF18">
    <property type="entry name" value="FIBRONECTIN TYPE-III DOMAIN-CONTAINING PROTEIN"/>
    <property type="match status" value="1"/>
</dbReference>
<evidence type="ECO:0000313" key="6">
    <source>
        <dbReference type="Proteomes" id="UP000266861"/>
    </source>
</evidence>
<evidence type="ECO:0008006" key="7">
    <source>
        <dbReference type="Google" id="ProtNLM"/>
    </source>
</evidence>
<evidence type="ECO:0000256" key="4">
    <source>
        <dbReference type="SAM" id="SignalP"/>
    </source>
</evidence>
<evidence type="ECO:0000256" key="3">
    <source>
        <dbReference type="SAM" id="Phobius"/>
    </source>
</evidence>
<dbReference type="SUPFAM" id="SSF117281">
    <property type="entry name" value="Kelch motif"/>
    <property type="match status" value="1"/>
</dbReference>
<dbReference type="EMBL" id="PQFF01000020">
    <property type="protein sequence ID" value="RHZ88574.1"/>
    <property type="molecule type" value="Genomic_DNA"/>
</dbReference>
<gene>
    <name evidence="5" type="ORF">Glove_22g88</name>
</gene>
<keyword evidence="2" id="KW-0677">Repeat</keyword>
<dbReference type="Gene3D" id="2.120.10.80">
    <property type="entry name" value="Kelch-type beta propeller"/>
    <property type="match status" value="2"/>
</dbReference>
<keyword evidence="1" id="KW-0880">Kelch repeat</keyword>
<dbReference type="AlphaFoldDB" id="A0A397JTQ6"/>
<evidence type="ECO:0000256" key="2">
    <source>
        <dbReference type="ARBA" id="ARBA00022737"/>
    </source>
</evidence>
<feature type="chain" id="PRO_5017238870" description="Galactose oxidase" evidence="4">
    <location>
        <begin position="21"/>
        <end position="425"/>
    </location>
</feature>
<comment type="caution">
    <text evidence="5">The sequence shown here is derived from an EMBL/GenBank/DDBJ whole genome shotgun (WGS) entry which is preliminary data.</text>
</comment>
<dbReference type="OrthoDB" id="432528at2759"/>
<keyword evidence="3" id="KW-1133">Transmembrane helix</keyword>